<dbReference type="Pfam" id="PF01546">
    <property type="entry name" value="Peptidase_M20"/>
    <property type="match status" value="1"/>
</dbReference>
<organism evidence="9 10">
    <name type="scientific">Geodermatophilus amargosae</name>
    <dbReference type="NCBI Taxonomy" id="1296565"/>
    <lineage>
        <taxon>Bacteria</taxon>
        <taxon>Bacillati</taxon>
        <taxon>Actinomycetota</taxon>
        <taxon>Actinomycetes</taxon>
        <taxon>Geodermatophilales</taxon>
        <taxon>Geodermatophilaceae</taxon>
        <taxon>Geodermatophilus</taxon>
    </lineage>
</organism>
<evidence type="ECO:0000256" key="3">
    <source>
        <dbReference type="ARBA" id="ARBA00006247"/>
    </source>
</evidence>
<dbReference type="NCBIfam" id="TIGR01910">
    <property type="entry name" value="DapE-ArgE"/>
    <property type="match status" value="1"/>
</dbReference>
<dbReference type="RefSeq" id="WP_093577815.1">
    <property type="nucleotide sequence ID" value="NZ_FPBA01000001.1"/>
</dbReference>
<dbReference type="GO" id="GO:0016787">
    <property type="term" value="F:hydrolase activity"/>
    <property type="evidence" value="ECO:0007669"/>
    <property type="project" value="UniProtKB-KW"/>
</dbReference>
<evidence type="ECO:0000259" key="8">
    <source>
        <dbReference type="Pfam" id="PF07687"/>
    </source>
</evidence>
<keyword evidence="7" id="KW-0170">Cobalt</keyword>
<dbReference type="InterPro" id="IPR036264">
    <property type="entry name" value="Bact_exopeptidase_dim_dom"/>
</dbReference>
<dbReference type="OrthoDB" id="7055905at2"/>
<comment type="cofactor">
    <cofactor evidence="1">
        <name>Co(2+)</name>
        <dbReference type="ChEBI" id="CHEBI:48828"/>
    </cofactor>
</comment>
<dbReference type="PANTHER" id="PTHR43808">
    <property type="entry name" value="ACETYLORNITHINE DEACETYLASE"/>
    <property type="match status" value="1"/>
</dbReference>
<reference evidence="10" key="1">
    <citation type="submission" date="2016-10" db="EMBL/GenBank/DDBJ databases">
        <authorList>
            <person name="Varghese N."/>
            <person name="Submissions S."/>
        </authorList>
    </citation>
    <scope>NUCLEOTIDE SEQUENCE [LARGE SCALE GENOMIC DNA]</scope>
    <source>
        <strain evidence="10">DSM 46136</strain>
    </source>
</reference>
<dbReference type="AlphaFoldDB" id="A0A1I6XFY9"/>
<dbReference type="EMBL" id="FPBA01000001">
    <property type="protein sequence ID" value="SFT37288.1"/>
    <property type="molecule type" value="Genomic_DNA"/>
</dbReference>
<proteinExistence type="inferred from homology"/>
<dbReference type="InterPro" id="IPR010182">
    <property type="entry name" value="ArgE/DapE"/>
</dbReference>
<name>A0A1I6XFY9_9ACTN</name>
<accession>A0A1I6XFY9</accession>
<dbReference type="SUPFAM" id="SSF55031">
    <property type="entry name" value="Bacterial exopeptidase dimerisation domain"/>
    <property type="match status" value="1"/>
</dbReference>
<dbReference type="PANTHER" id="PTHR43808:SF25">
    <property type="entry name" value="PEPTIDASE M20 DIMERISATION DOMAIN-CONTAINING PROTEIN"/>
    <property type="match status" value="1"/>
</dbReference>
<evidence type="ECO:0000256" key="4">
    <source>
        <dbReference type="ARBA" id="ARBA00022723"/>
    </source>
</evidence>
<evidence type="ECO:0000313" key="9">
    <source>
        <dbReference type="EMBL" id="SFT37288.1"/>
    </source>
</evidence>
<dbReference type="Pfam" id="PF07687">
    <property type="entry name" value="M20_dimer"/>
    <property type="match status" value="1"/>
</dbReference>
<protein>
    <submittedName>
        <fullName evidence="9">Acetylornithine deacetylase</fullName>
    </submittedName>
</protein>
<dbReference type="GO" id="GO:0046872">
    <property type="term" value="F:metal ion binding"/>
    <property type="evidence" value="ECO:0007669"/>
    <property type="project" value="UniProtKB-KW"/>
</dbReference>
<evidence type="ECO:0000256" key="1">
    <source>
        <dbReference type="ARBA" id="ARBA00001941"/>
    </source>
</evidence>
<evidence type="ECO:0000256" key="7">
    <source>
        <dbReference type="ARBA" id="ARBA00023285"/>
    </source>
</evidence>
<keyword evidence="5" id="KW-0378">Hydrolase</keyword>
<evidence type="ECO:0000256" key="5">
    <source>
        <dbReference type="ARBA" id="ARBA00022801"/>
    </source>
</evidence>
<sequence length="423" mass="43280">MADLTRTEAAVLDAVDEAAAVGLLCRLVAVPSVGGTAAESEVQALVAGELDALGCDVDRWAIDLEAAATAPDAPGQEVEREEALGIVGTLPGREDGDPALVLCGHTDVVPTGDRALWAGDPFTPRLDGGAVHGRGTCDMKGGLVSALAALAAVRAAGVRLRRPVALHSVVGEEDGGLGAWATLARGHRGDACVIPEPTDGAVVTAAAGALTFRLEVTGHAAHAAMRDRGVSAVELFARAHADLRAFEAERQRDADPRFAGERYPFGLSIGTVHAGDWASSVPDRLVAEGRYGVRLGEPVEVARAAFEARVAAFCAGDPWLAAHPVRVTWTGGAFASGQLPPAHDLLGQVRDAVVEAGGAPPPERAVAAGTDLRLYAAAGIPALHLGPGDLHLAHGPAERVPVAEVTAVARTLALLVLRRCGVA</sequence>
<dbReference type="InterPro" id="IPR050072">
    <property type="entry name" value="Peptidase_M20A"/>
</dbReference>
<feature type="domain" description="Peptidase M20 dimerisation" evidence="8">
    <location>
        <begin position="206"/>
        <end position="313"/>
    </location>
</feature>
<dbReference type="Gene3D" id="3.30.70.360">
    <property type="match status" value="1"/>
</dbReference>
<evidence type="ECO:0000256" key="2">
    <source>
        <dbReference type="ARBA" id="ARBA00001947"/>
    </source>
</evidence>
<dbReference type="Proteomes" id="UP000199546">
    <property type="component" value="Unassembled WGS sequence"/>
</dbReference>
<comment type="cofactor">
    <cofactor evidence="2">
        <name>Zn(2+)</name>
        <dbReference type="ChEBI" id="CHEBI:29105"/>
    </cofactor>
</comment>
<dbReference type="SUPFAM" id="SSF53187">
    <property type="entry name" value="Zn-dependent exopeptidases"/>
    <property type="match status" value="1"/>
</dbReference>
<keyword evidence="6" id="KW-0862">Zinc</keyword>
<dbReference type="STRING" id="1296565.SAMN05660657_00517"/>
<evidence type="ECO:0000313" key="10">
    <source>
        <dbReference type="Proteomes" id="UP000199546"/>
    </source>
</evidence>
<keyword evidence="10" id="KW-1185">Reference proteome</keyword>
<dbReference type="InterPro" id="IPR011650">
    <property type="entry name" value="Peptidase_M20_dimer"/>
</dbReference>
<dbReference type="InterPro" id="IPR002933">
    <property type="entry name" value="Peptidase_M20"/>
</dbReference>
<comment type="similarity">
    <text evidence="3">Belongs to the peptidase M20A family.</text>
</comment>
<dbReference type="Gene3D" id="3.40.630.10">
    <property type="entry name" value="Zn peptidases"/>
    <property type="match status" value="1"/>
</dbReference>
<evidence type="ECO:0000256" key="6">
    <source>
        <dbReference type="ARBA" id="ARBA00022833"/>
    </source>
</evidence>
<gene>
    <name evidence="9" type="ORF">SAMN05660657_00517</name>
</gene>
<keyword evidence="4" id="KW-0479">Metal-binding</keyword>